<dbReference type="InterPro" id="IPR001650">
    <property type="entry name" value="Helicase_C-like"/>
</dbReference>
<dbReference type="Gene3D" id="1.10.10.60">
    <property type="entry name" value="Homeodomain-like"/>
    <property type="match status" value="2"/>
</dbReference>
<dbReference type="InterPro" id="IPR036306">
    <property type="entry name" value="ISWI_HAND-dom_sf"/>
</dbReference>
<dbReference type="InterPro" id="IPR049730">
    <property type="entry name" value="SNF2/RAD54-like_C"/>
</dbReference>
<evidence type="ECO:0000256" key="4">
    <source>
        <dbReference type="ARBA" id="ARBA00023242"/>
    </source>
</evidence>
<dbReference type="SMART" id="SM00487">
    <property type="entry name" value="DEXDc"/>
    <property type="match status" value="1"/>
</dbReference>
<evidence type="ECO:0000259" key="7">
    <source>
        <dbReference type="PROSITE" id="PS50118"/>
    </source>
</evidence>
<dbReference type="PROSITE" id="PS50118">
    <property type="entry name" value="HMG_BOX_2"/>
    <property type="match status" value="1"/>
</dbReference>
<dbReference type="PROSITE" id="PS51194">
    <property type="entry name" value="HELICASE_CTER"/>
    <property type="match status" value="1"/>
</dbReference>
<evidence type="ECO:0000256" key="2">
    <source>
        <dbReference type="ARBA" id="ARBA00009687"/>
    </source>
</evidence>
<name>A0A7S4K713_9STRA</name>
<dbReference type="FunFam" id="3.40.50.300:FF:000082">
    <property type="entry name" value="ISWI chromatin remodeling complex ATPase ISW1"/>
    <property type="match status" value="1"/>
</dbReference>
<feature type="region of interest" description="Disordered" evidence="6">
    <location>
        <begin position="193"/>
        <end position="253"/>
    </location>
</feature>
<organism evidence="10">
    <name type="scientific">Odontella aurita</name>
    <dbReference type="NCBI Taxonomy" id="265563"/>
    <lineage>
        <taxon>Eukaryota</taxon>
        <taxon>Sar</taxon>
        <taxon>Stramenopiles</taxon>
        <taxon>Ochrophyta</taxon>
        <taxon>Bacillariophyta</taxon>
        <taxon>Mediophyceae</taxon>
        <taxon>Biddulphiophycidae</taxon>
        <taxon>Eupodiscales</taxon>
        <taxon>Odontellaceae</taxon>
        <taxon>Odontella</taxon>
    </lineage>
</organism>
<feature type="region of interest" description="Disordered" evidence="6">
    <location>
        <begin position="127"/>
        <end position="174"/>
    </location>
</feature>
<dbReference type="InterPro" id="IPR015195">
    <property type="entry name" value="SLIDE"/>
</dbReference>
<dbReference type="PANTHER" id="PTHR45623">
    <property type="entry name" value="CHROMODOMAIN-HELICASE-DNA-BINDING PROTEIN 3-RELATED-RELATED"/>
    <property type="match status" value="1"/>
</dbReference>
<evidence type="ECO:0000313" key="10">
    <source>
        <dbReference type="EMBL" id="CAE2285974.1"/>
    </source>
</evidence>
<feature type="compositionally biased region" description="Basic and acidic residues" evidence="6">
    <location>
        <begin position="195"/>
        <end position="225"/>
    </location>
</feature>
<feature type="compositionally biased region" description="Basic and acidic residues" evidence="6">
    <location>
        <begin position="369"/>
        <end position="383"/>
    </location>
</feature>
<sequence>MALSVTRAKTAFQFFQAERLGEIKKELGPGTTMGTAMSELSERWKNLSEEGRAPFHAKETEDRKRFKRESAAADARAYAEQTARRNNLIAKEGEVPSERGARKRVADERAVLDATRRRRRAEIEAEMDPEELAERRRIKAQKKAETAERQRKRDEQERAVAERHKKIDKAEAQRATSRLEFLLKQSSIFSKLKMGHHEEENEEKKKGKDGKYVSHHRQQDGDRKGRPPAKKVAAKTGEEVDDDQDEEEETERHVFLTKQPSCIKFGTLKPYQLESLNWMIHLAEKGLNGILADEMGLGKTLQSISILAYNYEYLGIQGPHLVCVPKSTLSNWMNELNRWCPSLRAIRFHGNKDDREAIIREYFTNEAAAHDGKRPSKQVRNEETGEMEDDNSENPRAWDVCVTTYEVCNTERKTLEKFGWRYLIIDEAHRLKNEASMFSQTVRGFKTAYRLLLTGTPLQNNLHELWALLNFLLPDIFTSAEQFDEWFNLEIDDAEAKKGMISQLHKILRPFMIRRLKVDVAKGLPPKTETLIMVGMSRMQKALYKNLLLRDIESITGKTTSKNQTAVLNIVMQLRKCCGHPYLFEGVEDRTLEPLGEHLVENCGKLAIMDKLMKKLKERGSRVLIFTQMTRILDILEDFMFMRGYAYCRIDGNTDYEDRESAIDNFNKEGSEKFCFILSTRAGGLGINLQTADICILYDSDWNPQADLQAQDRCHRLGQKKPVSVYRLVTENTVEEKIVERAQQKLKLDAMVVQQGRLKEKDKVTKDEIMAAVRFGADTVFRSEESTITDDDIDVILERGKAKTAELAAKIQKADKGDLLDFSLDAGMSAQTFDGVDYSDRDMRNQLRLMAANSMGKRERRAPPTNYNPIMQPKKSMLVNNRKVKLPRVLRLPRMEDHQFYNRERLLELDKLEFETYAALREVGQLPPRDAIEAAGTLLDPELAAEKLDLLEEGFGNWTRSQYFNFVKACAKFGREDLPSIAAEMEIPLEDVTAYGVAFWKYGPAELKKDEWDRAVSNITKGEQKIAKKKKHTQLLQKFLLSFDNPRDEMTFANKGTAHFALEQDRALLAAVDKYGYGNWEAIREELRNDTRLQFQHAVLGMNQDMIGKRIDYRMRQMEKEVEAREKKLKSEKPANVVAAENAILAIKVSGLEERCLILMIPHLQTMNYD</sequence>
<evidence type="ECO:0000256" key="5">
    <source>
        <dbReference type="PROSITE-ProRule" id="PRU00267"/>
    </source>
</evidence>
<dbReference type="InterPro" id="IPR000330">
    <property type="entry name" value="SNF2_N"/>
</dbReference>
<reference evidence="10" key="1">
    <citation type="submission" date="2021-01" db="EMBL/GenBank/DDBJ databases">
        <authorList>
            <person name="Corre E."/>
            <person name="Pelletier E."/>
            <person name="Niang G."/>
            <person name="Scheremetjew M."/>
            <person name="Finn R."/>
            <person name="Kale V."/>
            <person name="Holt S."/>
            <person name="Cochrane G."/>
            <person name="Meng A."/>
            <person name="Brown T."/>
            <person name="Cohen L."/>
        </authorList>
    </citation>
    <scope>NUCLEOTIDE SEQUENCE</scope>
    <source>
        <strain evidence="10">Isolate 1302-5</strain>
    </source>
</reference>
<feature type="DNA-binding region" description="HMG box" evidence="5">
    <location>
        <begin position="5"/>
        <end position="74"/>
    </location>
</feature>
<evidence type="ECO:0000259" key="8">
    <source>
        <dbReference type="PROSITE" id="PS51192"/>
    </source>
</evidence>
<dbReference type="GO" id="GO:0034728">
    <property type="term" value="P:nucleosome organization"/>
    <property type="evidence" value="ECO:0007669"/>
    <property type="project" value="TreeGrafter"/>
</dbReference>
<dbReference type="InterPro" id="IPR027417">
    <property type="entry name" value="P-loop_NTPase"/>
</dbReference>
<dbReference type="CDD" id="cd00084">
    <property type="entry name" value="HMG-box_SF"/>
    <property type="match status" value="1"/>
</dbReference>
<dbReference type="GO" id="GO:0140658">
    <property type="term" value="F:ATP-dependent chromatin remodeler activity"/>
    <property type="evidence" value="ECO:0007669"/>
    <property type="project" value="TreeGrafter"/>
</dbReference>
<gene>
    <name evidence="10" type="ORF">OAUR00152_LOCUS40394</name>
</gene>
<dbReference type="GO" id="GO:0000785">
    <property type="term" value="C:chromatin"/>
    <property type="evidence" value="ECO:0007669"/>
    <property type="project" value="TreeGrafter"/>
</dbReference>
<dbReference type="GO" id="GO:0042393">
    <property type="term" value="F:histone binding"/>
    <property type="evidence" value="ECO:0007669"/>
    <property type="project" value="TreeGrafter"/>
</dbReference>
<feature type="domain" description="Helicase C-terminal" evidence="9">
    <location>
        <begin position="608"/>
        <end position="759"/>
    </location>
</feature>
<comment type="subcellular location">
    <subcellularLocation>
        <location evidence="1">Nucleus</location>
    </subcellularLocation>
</comment>
<evidence type="ECO:0000259" key="9">
    <source>
        <dbReference type="PROSITE" id="PS51194"/>
    </source>
</evidence>
<keyword evidence="5" id="KW-0238">DNA-binding</keyword>
<keyword evidence="4 5" id="KW-0539">Nucleus</keyword>
<dbReference type="PROSITE" id="PS51192">
    <property type="entry name" value="HELICASE_ATP_BIND_1"/>
    <property type="match status" value="1"/>
</dbReference>
<dbReference type="InterPro" id="IPR038718">
    <property type="entry name" value="SNF2-like_sf"/>
</dbReference>
<dbReference type="InterPro" id="IPR001005">
    <property type="entry name" value="SANT/Myb"/>
</dbReference>
<dbReference type="InterPro" id="IPR014001">
    <property type="entry name" value="Helicase_ATP-bd"/>
</dbReference>
<evidence type="ECO:0000256" key="1">
    <source>
        <dbReference type="ARBA" id="ARBA00004123"/>
    </source>
</evidence>
<feature type="compositionally biased region" description="Acidic residues" evidence="6">
    <location>
        <begin position="239"/>
        <end position="249"/>
    </location>
</feature>
<dbReference type="SMART" id="SM00490">
    <property type="entry name" value="HELICc"/>
    <property type="match status" value="1"/>
</dbReference>
<dbReference type="InterPro" id="IPR009057">
    <property type="entry name" value="Homeodomain-like_sf"/>
</dbReference>
<feature type="compositionally biased region" description="Basic and acidic residues" evidence="6">
    <location>
        <begin position="142"/>
        <end position="162"/>
    </location>
</feature>
<dbReference type="Pfam" id="PF09111">
    <property type="entry name" value="SLIDE"/>
    <property type="match status" value="1"/>
</dbReference>
<proteinExistence type="inferred from homology"/>
<dbReference type="InterPro" id="IPR036910">
    <property type="entry name" value="HMG_box_dom_sf"/>
</dbReference>
<dbReference type="AlphaFoldDB" id="A0A7S4K713"/>
<dbReference type="Gene3D" id="3.40.50.300">
    <property type="entry name" value="P-loop containing nucleotide triphosphate hydrolases"/>
    <property type="match status" value="1"/>
</dbReference>
<dbReference type="PANTHER" id="PTHR45623:SF49">
    <property type="entry name" value="SWI_SNF-RELATED MATRIX-ASSOCIATED ACTIN-DEPENDENT REGULATOR OF CHROMATIN SUBFAMILY A MEMBER 5"/>
    <property type="match status" value="1"/>
</dbReference>
<keyword evidence="3" id="KW-0378">Hydrolase</keyword>
<dbReference type="Pfam" id="PF09011">
    <property type="entry name" value="HMG_box_2"/>
    <property type="match status" value="1"/>
</dbReference>
<dbReference type="SUPFAM" id="SSF101224">
    <property type="entry name" value="HAND domain of the nucleosome remodeling ATPase ISWI"/>
    <property type="match status" value="1"/>
</dbReference>
<dbReference type="Pfam" id="PF00271">
    <property type="entry name" value="Helicase_C"/>
    <property type="match status" value="1"/>
</dbReference>
<feature type="region of interest" description="Disordered" evidence="6">
    <location>
        <begin position="369"/>
        <end position="393"/>
    </location>
</feature>
<accession>A0A7S4K713</accession>
<feature type="domain" description="HMG box" evidence="7">
    <location>
        <begin position="5"/>
        <end position="74"/>
    </location>
</feature>
<dbReference type="SMART" id="SM00398">
    <property type="entry name" value="HMG"/>
    <property type="match status" value="1"/>
</dbReference>
<dbReference type="GO" id="GO:0005524">
    <property type="term" value="F:ATP binding"/>
    <property type="evidence" value="ECO:0007669"/>
    <property type="project" value="InterPro"/>
</dbReference>
<dbReference type="InterPro" id="IPR009071">
    <property type="entry name" value="HMG_box_dom"/>
</dbReference>
<feature type="domain" description="Helicase ATP-binding" evidence="8">
    <location>
        <begin position="280"/>
        <end position="475"/>
    </location>
</feature>
<dbReference type="SUPFAM" id="SSF46689">
    <property type="entry name" value="Homeodomain-like"/>
    <property type="match status" value="1"/>
</dbReference>
<evidence type="ECO:0000256" key="3">
    <source>
        <dbReference type="ARBA" id="ARBA00022801"/>
    </source>
</evidence>
<dbReference type="GO" id="GO:0005634">
    <property type="term" value="C:nucleus"/>
    <property type="evidence" value="ECO:0007669"/>
    <property type="project" value="UniProtKB-SubCell"/>
</dbReference>
<dbReference type="SUPFAM" id="SSF47095">
    <property type="entry name" value="HMG-box"/>
    <property type="match status" value="1"/>
</dbReference>
<comment type="similarity">
    <text evidence="2">Belongs to the SNF2/RAD54 helicase family. ISWI subfamily.</text>
</comment>
<dbReference type="EMBL" id="HBKQ01059118">
    <property type="protein sequence ID" value="CAE2285974.1"/>
    <property type="molecule type" value="Transcribed_RNA"/>
</dbReference>
<dbReference type="Gene3D" id="3.40.50.10810">
    <property type="entry name" value="Tandem AAA-ATPase domain"/>
    <property type="match status" value="1"/>
</dbReference>
<protein>
    <recommendedName>
        <fullName evidence="11">Chromatin-remodeling complex ATPase chain</fullName>
    </recommendedName>
</protein>
<evidence type="ECO:0008006" key="11">
    <source>
        <dbReference type="Google" id="ProtNLM"/>
    </source>
</evidence>
<dbReference type="Pfam" id="PF00176">
    <property type="entry name" value="SNF2-rel_dom"/>
    <property type="match status" value="1"/>
</dbReference>
<dbReference type="Gene3D" id="1.10.30.10">
    <property type="entry name" value="High mobility group box domain"/>
    <property type="match status" value="1"/>
</dbReference>
<dbReference type="GO" id="GO:0016887">
    <property type="term" value="F:ATP hydrolysis activity"/>
    <property type="evidence" value="ECO:0007669"/>
    <property type="project" value="TreeGrafter"/>
</dbReference>
<dbReference type="CDD" id="cd18793">
    <property type="entry name" value="SF2_C_SNF"/>
    <property type="match status" value="1"/>
</dbReference>
<dbReference type="GO" id="GO:0031491">
    <property type="term" value="F:nucleosome binding"/>
    <property type="evidence" value="ECO:0007669"/>
    <property type="project" value="InterPro"/>
</dbReference>
<dbReference type="CDD" id="cd00167">
    <property type="entry name" value="SANT"/>
    <property type="match status" value="1"/>
</dbReference>
<evidence type="ECO:0000256" key="6">
    <source>
        <dbReference type="SAM" id="MobiDB-lite"/>
    </source>
</evidence>
<dbReference type="SUPFAM" id="SSF52540">
    <property type="entry name" value="P-loop containing nucleoside triphosphate hydrolases"/>
    <property type="match status" value="2"/>
</dbReference>
<dbReference type="GO" id="GO:0003677">
    <property type="term" value="F:DNA binding"/>
    <property type="evidence" value="ECO:0007669"/>
    <property type="project" value="UniProtKB-UniRule"/>
</dbReference>